<evidence type="ECO:0000259" key="4">
    <source>
        <dbReference type="PROSITE" id="PS51755"/>
    </source>
</evidence>
<comment type="similarity">
    <text evidence="1">Belongs to the AfsR/DnrI/RedD regulatory family.</text>
</comment>
<dbReference type="SMART" id="SM01043">
    <property type="entry name" value="BTAD"/>
    <property type="match status" value="1"/>
</dbReference>
<keyword evidence="6" id="KW-1185">Reference proteome</keyword>
<dbReference type="InterPro" id="IPR036388">
    <property type="entry name" value="WH-like_DNA-bd_sf"/>
</dbReference>
<evidence type="ECO:0000256" key="1">
    <source>
        <dbReference type="ARBA" id="ARBA00005820"/>
    </source>
</evidence>
<dbReference type="Proteomes" id="UP001500767">
    <property type="component" value="Unassembled WGS sequence"/>
</dbReference>
<dbReference type="EMBL" id="BAAAYR010000007">
    <property type="protein sequence ID" value="GAA3579756.1"/>
    <property type="molecule type" value="Genomic_DNA"/>
</dbReference>
<evidence type="ECO:0000256" key="2">
    <source>
        <dbReference type="ARBA" id="ARBA00023125"/>
    </source>
</evidence>
<dbReference type="Gene3D" id="1.10.10.10">
    <property type="entry name" value="Winged helix-like DNA-binding domain superfamily/Winged helix DNA-binding domain"/>
    <property type="match status" value="1"/>
</dbReference>
<comment type="caution">
    <text evidence="5">The sequence shown here is derived from an EMBL/GenBank/DDBJ whole genome shotgun (WGS) entry which is preliminary data.</text>
</comment>
<dbReference type="SMART" id="SM00862">
    <property type="entry name" value="Trans_reg_C"/>
    <property type="match status" value="1"/>
</dbReference>
<dbReference type="Pfam" id="PF20703">
    <property type="entry name" value="nSTAND1"/>
    <property type="match status" value="1"/>
</dbReference>
<dbReference type="InterPro" id="IPR005158">
    <property type="entry name" value="BTAD"/>
</dbReference>
<dbReference type="Pfam" id="PF03704">
    <property type="entry name" value="BTAD"/>
    <property type="match status" value="1"/>
</dbReference>
<dbReference type="SUPFAM" id="SSF46894">
    <property type="entry name" value="C-terminal effector domain of the bipartite response regulators"/>
    <property type="match status" value="1"/>
</dbReference>
<protein>
    <submittedName>
        <fullName evidence="5">BTAD domain-containing putative transcriptional regulator</fullName>
    </submittedName>
</protein>
<dbReference type="InterPro" id="IPR016032">
    <property type="entry name" value="Sig_transdc_resp-reg_C-effctor"/>
</dbReference>
<name>A0ABP6YBB7_9ACTN</name>
<evidence type="ECO:0000313" key="6">
    <source>
        <dbReference type="Proteomes" id="UP001500767"/>
    </source>
</evidence>
<gene>
    <name evidence="5" type="ORF">GCM10022197_41670</name>
</gene>
<accession>A0ABP6YBB7</accession>
<keyword evidence="2 3" id="KW-0238">DNA-binding</keyword>
<dbReference type="Gene3D" id="1.25.40.10">
    <property type="entry name" value="Tetratricopeptide repeat domain"/>
    <property type="match status" value="2"/>
</dbReference>
<dbReference type="InterPro" id="IPR011990">
    <property type="entry name" value="TPR-like_helical_dom_sf"/>
</dbReference>
<dbReference type="PRINTS" id="PR00364">
    <property type="entry name" value="DISEASERSIST"/>
</dbReference>
<proteinExistence type="inferred from homology"/>
<evidence type="ECO:0000256" key="3">
    <source>
        <dbReference type="PROSITE-ProRule" id="PRU01091"/>
    </source>
</evidence>
<feature type="domain" description="OmpR/PhoB-type" evidence="4">
    <location>
        <begin position="1"/>
        <end position="94"/>
    </location>
</feature>
<reference evidence="6" key="1">
    <citation type="journal article" date="2019" name="Int. J. Syst. Evol. Microbiol.">
        <title>The Global Catalogue of Microorganisms (GCM) 10K type strain sequencing project: providing services to taxonomists for standard genome sequencing and annotation.</title>
        <authorList>
            <consortium name="The Broad Institute Genomics Platform"/>
            <consortium name="The Broad Institute Genome Sequencing Center for Infectious Disease"/>
            <person name="Wu L."/>
            <person name="Ma J."/>
        </authorList>
    </citation>
    <scope>NUCLEOTIDE SEQUENCE [LARGE SCALE GENOMIC DNA]</scope>
    <source>
        <strain evidence="6">JCM 16540</strain>
    </source>
</reference>
<dbReference type="InterPro" id="IPR027417">
    <property type="entry name" value="P-loop_NTPase"/>
</dbReference>
<dbReference type="CDD" id="cd15831">
    <property type="entry name" value="BTAD"/>
    <property type="match status" value="1"/>
</dbReference>
<dbReference type="SUPFAM" id="SSF48452">
    <property type="entry name" value="TPR-like"/>
    <property type="match status" value="2"/>
</dbReference>
<dbReference type="RefSeq" id="WP_204912995.1">
    <property type="nucleotide sequence ID" value="NZ_BAAAYR010000007.1"/>
</dbReference>
<feature type="DNA-binding region" description="OmpR/PhoB-type" evidence="3">
    <location>
        <begin position="1"/>
        <end position="94"/>
    </location>
</feature>
<dbReference type="PANTHER" id="PTHR47691">
    <property type="entry name" value="REGULATOR-RELATED"/>
    <property type="match status" value="1"/>
</dbReference>
<dbReference type="PANTHER" id="PTHR47691:SF3">
    <property type="entry name" value="HTH-TYPE TRANSCRIPTIONAL REGULATOR RV0890C-RELATED"/>
    <property type="match status" value="1"/>
</dbReference>
<dbReference type="PROSITE" id="PS51755">
    <property type="entry name" value="OMPR_PHOB"/>
    <property type="match status" value="1"/>
</dbReference>
<dbReference type="InterPro" id="IPR001867">
    <property type="entry name" value="OmpR/PhoB-type_DNA-bd"/>
</dbReference>
<organism evidence="5 6">
    <name type="scientific">Microlunatus spumicola</name>
    <dbReference type="NCBI Taxonomy" id="81499"/>
    <lineage>
        <taxon>Bacteria</taxon>
        <taxon>Bacillati</taxon>
        <taxon>Actinomycetota</taxon>
        <taxon>Actinomycetes</taxon>
        <taxon>Propionibacteriales</taxon>
        <taxon>Propionibacteriaceae</taxon>
        <taxon>Microlunatus</taxon>
    </lineage>
</organism>
<dbReference type="SUPFAM" id="SSF52540">
    <property type="entry name" value="P-loop containing nucleoside triphosphate hydrolases"/>
    <property type="match status" value="1"/>
</dbReference>
<evidence type="ECO:0000313" key="5">
    <source>
        <dbReference type="EMBL" id="GAA3579756.1"/>
    </source>
</evidence>
<sequence length="1083" mass="114028">MTGPVSVALLGPLQVRRDGADVTPAGARLRALLCRLAVEAGRRVGTGELTDAVWPDEAPAEPVNALQSLVSRLRRALGQAGLVVQEPLGYRLVLDEVNLDATRLRLLVAQGDAARRDDDPVAAAAAYTAALALWRGEPLVDAGDAPYAAAHVTRWDGLRLAAVRGRAECALRTGAPDVAAEELGGLVADHPLDERLRVLLMRALAAAGRGAEALAAYEDARRVLADELGTDPGPELSALHLQLLRGEVEAVPVARTEVRRSNLPARRTSFVGREPDLDRVLDALGTARLVTVVGPGGAGKTRLATEAAARWLGAHDGTAWFVELAPVTEAAGVVDAALAALGLRDARVTERTERAGQDPYERLLDGLRGRRTLLVVDNCEHLVDAAADLVDRVLRDDPDVRVLTTSREALAVDGEVLAPLAPLPLPPPGADPVTAAAHPAVRLWVDRAAAVAPGFVLDDATVGPVVEIVRRLDGLPLAIELAAARLGVLPVDEVARRLSDRFRLLTGGNRAGLPRHRTLRAVVGWSWDLLSPAERLLAERLSVFPAGADPEAAVAVCADARLPADEVDALLLALTEKSLLQVAADGGPLRFTMLETLREYGTEQLAAHGELADARLAHATCFADLVERLEPVLRGRDQLVALDRLARERENVLAALRHLVDSGRTAQALRTCLALTWWWSLVESPDESTTWLGAVVAADPGSGTAELAYAEAALRVSLAFGAESFALGGWTEERDRLVEVVEGLVDVPAPFPGLAVVRVMIASFAGRPDLVDRFVAEAGASGDPWLRAAVQATVASIAENSGDVEGMRRAAAAAYAGFRTLGDRWGLSSTLLVLAQLAVLDGDLDAALHAYEEASGHVEALGSSEDDLYLRIRLADLLCRQGEVERARAVVAAFAGRTDGSQTLERDLVAQAILTNLDLDTGRTTAALEGAARLRQRVLAGSSRSVMAGHVAAICLGATALVEAAAGDAERARADLVLAYAAARRTQDMPIIASVGVAVAALALRLDDAEGAAHLLGSTARVRGAEDPTDPVVARLAARLREALGPAFESTYAAGWSLDQPTASDRLDPALLVPGPGVQALRA</sequence>
<dbReference type="InterPro" id="IPR049052">
    <property type="entry name" value="nSTAND1"/>
</dbReference>